<protein>
    <submittedName>
        <fullName evidence="3">Serine hydrolase</fullName>
    </submittedName>
</protein>
<dbReference type="PANTHER" id="PTHR46825">
    <property type="entry name" value="D-ALANYL-D-ALANINE-CARBOXYPEPTIDASE/ENDOPEPTIDASE AMPH"/>
    <property type="match status" value="1"/>
</dbReference>
<dbReference type="Pfam" id="PF00144">
    <property type="entry name" value="Beta-lactamase"/>
    <property type="match status" value="1"/>
</dbReference>
<dbReference type="InterPro" id="IPR012338">
    <property type="entry name" value="Beta-lactam/transpept-like"/>
</dbReference>
<feature type="signal peptide" evidence="1">
    <location>
        <begin position="1"/>
        <end position="21"/>
    </location>
</feature>
<evidence type="ECO:0000256" key="1">
    <source>
        <dbReference type="SAM" id="SignalP"/>
    </source>
</evidence>
<dbReference type="AlphaFoldDB" id="A0A5S3WP65"/>
<dbReference type="InterPro" id="IPR050491">
    <property type="entry name" value="AmpC-like"/>
</dbReference>
<feature type="domain" description="Beta-lactamase-related" evidence="2">
    <location>
        <begin position="33"/>
        <end position="341"/>
    </location>
</feature>
<feature type="chain" id="PRO_5024454135" evidence="1">
    <location>
        <begin position="22"/>
        <end position="448"/>
    </location>
</feature>
<dbReference type="RefSeq" id="WP_138551112.1">
    <property type="nucleotide sequence ID" value="NZ_PNCH01000017.1"/>
</dbReference>
<keyword evidence="3" id="KW-0378">Hydrolase</keyword>
<dbReference type="Gene3D" id="3.40.710.10">
    <property type="entry name" value="DD-peptidase/beta-lactamase superfamily"/>
    <property type="match status" value="1"/>
</dbReference>
<name>A0A5S3WP65_9GAMM</name>
<proteinExistence type="predicted"/>
<sequence>MTIRLLHSGLVLCALSCGVQANTSIDFDATLACYTEADQPGIAVRIEQGKKLIYSGAAGVADIKRALPLHTKQRFQIGSITKQFTAAAILQLADRKKLSIQDPLGKFIPTLRSDYAKLTIERVLSHTAGLPNYNEGPEIGAKMAHYRTLDQILAEIVQAPVLYPAGEGHRYSNTGYLLLGKVIEQVSGLSYKDYLQQHIFTPLGMKHSQVLTKGTGGDEVKGYSSVDDKKTPVAPFYVDRSWIYSAGGIETTLADMSRWHRGLKAGKVVSPSSYQAMITSATLNDGSAANYGYGFYTFELAGQPSYFHEGGVPGFLAMSVYFPEADLYAISLSNQDTLHPGPALLDMVAQYLNITPKPLSDTELNHFAKTLVGEYQSAGKQQLKVTFEEGILYGQKGQGEKRKLVARANNAFSYECTQNYYQLSVAEGKTSLIPVGLYRGKGKPLFKL</sequence>
<dbReference type="Proteomes" id="UP000310249">
    <property type="component" value="Unassembled WGS sequence"/>
</dbReference>
<comment type="caution">
    <text evidence="3">The sequence shown here is derived from an EMBL/GenBank/DDBJ whole genome shotgun (WGS) entry which is preliminary data.</text>
</comment>
<dbReference type="EMBL" id="PNCI01000018">
    <property type="protein sequence ID" value="TMP29319.1"/>
    <property type="molecule type" value="Genomic_DNA"/>
</dbReference>
<dbReference type="GO" id="GO:0016787">
    <property type="term" value="F:hydrolase activity"/>
    <property type="evidence" value="ECO:0007669"/>
    <property type="project" value="UniProtKB-KW"/>
</dbReference>
<evidence type="ECO:0000313" key="4">
    <source>
        <dbReference type="Proteomes" id="UP000310249"/>
    </source>
</evidence>
<organism evidence="3 4">
    <name type="scientific">Pseudoalteromonas rubra</name>
    <dbReference type="NCBI Taxonomy" id="43658"/>
    <lineage>
        <taxon>Bacteria</taxon>
        <taxon>Pseudomonadati</taxon>
        <taxon>Pseudomonadota</taxon>
        <taxon>Gammaproteobacteria</taxon>
        <taxon>Alteromonadales</taxon>
        <taxon>Pseudoalteromonadaceae</taxon>
        <taxon>Pseudoalteromonas</taxon>
    </lineage>
</organism>
<dbReference type="PANTHER" id="PTHR46825:SF9">
    <property type="entry name" value="BETA-LACTAMASE-RELATED DOMAIN-CONTAINING PROTEIN"/>
    <property type="match status" value="1"/>
</dbReference>
<dbReference type="OrthoDB" id="9799367at2"/>
<reference evidence="4" key="2">
    <citation type="submission" date="2019-06" db="EMBL/GenBank/DDBJ databases">
        <title>Co-occurence of chitin degradation, pigmentation and bioactivity in marine Pseudoalteromonas.</title>
        <authorList>
            <person name="Sonnenschein E.C."/>
            <person name="Bech P.K."/>
        </authorList>
    </citation>
    <scope>NUCLEOTIDE SEQUENCE [LARGE SCALE GENOMIC DNA]</scope>
    <source>
        <strain evidence="4">S2676</strain>
    </source>
</reference>
<dbReference type="InterPro" id="IPR001466">
    <property type="entry name" value="Beta-lactam-related"/>
</dbReference>
<dbReference type="SUPFAM" id="SSF56601">
    <property type="entry name" value="beta-lactamase/transpeptidase-like"/>
    <property type="match status" value="1"/>
</dbReference>
<evidence type="ECO:0000259" key="2">
    <source>
        <dbReference type="Pfam" id="PF00144"/>
    </source>
</evidence>
<accession>A0A5S3WP65</accession>
<reference evidence="3 4" key="1">
    <citation type="submission" date="2018-01" db="EMBL/GenBank/DDBJ databases">
        <authorList>
            <person name="Paulsen S."/>
            <person name="Gram L.K."/>
        </authorList>
    </citation>
    <scope>NUCLEOTIDE SEQUENCE [LARGE SCALE GENOMIC DNA]</scope>
    <source>
        <strain evidence="3 4">S2676</strain>
    </source>
</reference>
<keyword evidence="1" id="KW-0732">Signal</keyword>
<evidence type="ECO:0000313" key="3">
    <source>
        <dbReference type="EMBL" id="TMP29319.1"/>
    </source>
</evidence>
<gene>
    <name evidence="3" type="ORF">CWB99_08965</name>
</gene>